<protein>
    <recommendedName>
        <fullName evidence="7">MADS-box domain-containing protein</fullName>
    </recommendedName>
</protein>
<dbReference type="Pfam" id="PF00319">
    <property type="entry name" value="SRF-TF"/>
    <property type="match status" value="1"/>
</dbReference>
<keyword evidence="5" id="KW-0539">Nucleus</keyword>
<keyword evidence="4" id="KW-0804">Transcription</keyword>
<comment type="subcellular location">
    <subcellularLocation>
        <location evidence="1">Nucleus</location>
    </subcellularLocation>
</comment>
<dbReference type="PROSITE" id="PS50066">
    <property type="entry name" value="MADS_BOX_2"/>
    <property type="match status" value="1"/>
</dbReference>
<dbReference type="CDD" id="cd00120">
    <property type="entry name" value="MADS"/>
    <property type="match status" value="1"/>
</dbReference>
<feature type="region of interest" description="Disordered" evidence="6">
    <location>
        <begin position="64"/>
        <end position="86"/>
    </location>
</feature>
<dbReference type="PANTHER" id="PTHR11945:SF769">
    <property type="entry name" value="AGAMOUS-LIKE MADS-BOX PROTEIN AGL62"/>
    <property type="match status" value="1"/>
</dbReference>
<dbReference type="Gene3D" id="3.40.1810.10">
    <property type="entry name" value="Transcription factor, MADS-box"/>
    <property type="match status" value="1"/>
</dbReference>
<name>A0AAE1RR65_9SOLA</name>
<dbReference type="GO" id="GO:0005634">
    <property type="term" value="C:nucleus"/>
    <property type="evidence" value="ECO:0007669"/>
    <property type="project" value="UniProtKB-SubCell"/>
</dbReference>
<dbReference type="GO" id="GO:0046983">
    <property type="term" value="F:protein dimerization activity"/>
    <property type="evidence" value="ECO:0007669"/>
    <property type="project" value="InterPro"/>
</dbReference>
<evidence type="ECO:0000256" key="6">
    <source>
        <dbReference type="SAM" id="MobiDB-lite"/>
    </source>
</evidence>
<dbReference type="SUPFAM" id="SSF55455">
    <property type="entry name" value="SRF-like"/>
    <property type="match status" value="1"/>
</dbReference>
<evidence type="ECO:0000256" key="1">
    <source>
        <dbReference type="ARBA" id="ARBA00004123"/>
    </source>
</evidence>
<accession>A0AAE1RR65</accession>
<dbReference type="InterPro" id="IPR036879">
    <property type="entry name" value="TF_MADSbox_sf"/>
</dbReference>
<evidence type="ECO:0000256" key="3">
    <source>
        <dbReference type="ARBA" id="ARBA00023125"/>
    </source>
</evidence>
<dbReference type="GO" id="GO:0000978">
    <property type="term" value="F:RNA polymerase II cis-regulatory region sequence-specific DNA binding"/>
    <property type="evidence" value="ECO:0007669"/>
    <property type="project" value="TreeGrafter"/>
</dbReference>
<feature type="domain" description="MADS-box" evidence="7">
    <location>
        <begin position="6"/>
        <end position="53"/>
    </location>
</feature>
<evidence type="ECO:0000256" key="4">
    <source>
        <dbReference type="ARBA" id="ARBA00023163"/>
    </source>
</evidence>
<evidence type="ECO:0000313" key="9">
    <source>
        <dbReference type="Proteomes" id="UP001291623"/>
    </source>
</evidence>
<comment type="caution">
    <text evidence="8">The sequence shown here is derived from an EMBL/GenBank/DDBJ whole genome shotgun (WGS) entry which is preliminary data.</text>
</comment>
<keyword evidence="3" id="KW-0238">DNA-binding</keyword>
<dbReference type="EMBL" id="JAVYJV010000013">
    <property type="protein sequence ID" value="KAK4356353.1"/>
    <property type="molecule type" value="Genomic_DNA"/>
</dbReference>
<dbReference type="PRINTS" id="PR00404">
    <property type="entry name" value="MADSDOMAIN"/>
</dbReference>
<feature type="compositionally biased region" description="Basic and acidic residues" evidence="6">
    <location>
        <begin position="64"/>
        <end position="77"/>
    </location>
</feature>
<reference evidence="8" key="1">
    <citation type="submission" date="2023-12" db="EMBL/GenBank/DDBJ databases">
        <title>Genome assembly of Anisodus tanguticus.</title>
        <authorList>
            <person name="Wang Y.-J."/>
        </authorList>
    </citation>
    <scope>NUCLEOTIDE SEQUENCE</scope>
    <source>
        <strain evidence="8">KB-2021</strain>
        <tissue evidence="8">Leaf</tissue>
    </source>
</reference>
<sequence length="86" mass="9656">MARKLNGRKRINIAKMQNKSNLDVTFSKRQVGLFKKASELSILCSAEIATVLYDLQVIGKKPSENEAKKSQIEESEKNGQICESEI</sequence>
<evidence type="ECO:0000256" key="5">
    <source>
        <dbReference type="ARBA" id="ARBA00023242"/>
    </source>
</evidence>
<gene>
    <name evidence="8" type="ORF">RND71_025324</name>
</gene>
<evidence type="ECO:0000313" key="8">
    <source>
        <dbReference type="EMBL" id="KAK4356353.1"/>
    </source>
</evidence>
<organism evidence="8 9">
    <name type="scientific">Anisodus tanguticus</name>
    <dbReference type="NCBI Taxonomy" id="243964"/>
    <lineage>
        <taxon>Eukaryota</taxon>
        <taxon>Viridiplantae</taxon>
        <taxon>Streptophyta</taxon>
        <taxon>Embryophyta</taxon>
        <taxon>Tracheophyta</taxon>
        <taxon>Spermatophyta</taxon>
        <taxon>Magnoliopsida</taxon>
        <taxon>eudicotyledons</taxon>
        <taxon>Gunneridae</taxon>
        <taxon>Pentapetalae</taxon>
        <taxon>asterids</taxon>
        <taxon>lamiids</taxon>
        <taxon>Solanales</taxon>
        <taxon>Solanaceae</taxon>
        <taxon>Solanoideae</taxon>
        <taxon>Hyoscyameae</taxon>
        <taxon>Anisodus</taxon>
    </lineage>
</organism>
<keyword evidence="2" id="KW-0805">Transcription regulation</keyword>
<dbReference type="PANTHER" id="PTHR11945">
    <property type="entry name" value="MADS BOX PROTEIN"/>
    <property type="match status" value="1"/>
</dbReference>
<proteinExistence type="predicted"/>
<dbReference type="AlphaFoldDB" id="A0AAE1RR65"/>
<dbReference type="SMART" id="SM00432">
    <property type="entry name" value="MADS"/>
    <property type="match status" value="1"/>
</dbReference>
<keyword evidence="9" id="KW-1185">Reference proteome</keyword>
<evidence type="ECO:0000259" key="7">
    <source>
        <dbReference type="PROSITE" id="PS50066"/>
    </source>
</evidence>
<dbReference type="InterPro" id="IPR002100">
    <property type="entry name" value="TF_MADSbox"/>
</dbReference>
<dbReference type="GO" id="GO:0000981">
    <property type="term" value="F:DNA-binding transcription factor activity, RNA polymerase II-specific"/>
    <property type="evidence" value="ECO:0007669"/>
    <property type="project" value="TreeGrafter"/>
</dbReference>
<evidence type="ECO:0000256" key="2">
    <source>
        <dbReference type="ARBA" id="ARBA00023015"/>
    </source>
</evidence>
<dbReference type="Proteomes" id="UP001291623">
    <property type="component" value="Unassembled WGS sequence"/>
</dbReference>